<dbReference type="AlphaFoldDB" id="A0A5N6UNC7"/>
<sequence length="179" mass="20421">MQQTVRLLGCLRPYDKRGDDDITTPSFCDGIPSPFQNLRRLKTSISVPPRKIMADQDVVIIDDQVKRTKLDKWKAEYKVEEIEHTKPEKAKDVSGSDGPVTIEGWLNPENQDVSLHVKIFNKSIGTIEENLHNRLNIKVDFQKDKGVLYFQDAHGDQIPVLYHFFNPTDGGTDGQFVLK</sequence>
<organism evidence="1 2">
    <name type="scientific">Aspergillus tamarii</name>
    <dbReference type="NCBI Taxonomy" id="41984"/>
    <lineage>
        <taxon>Eukaryota</taxon>
        <taxon>Fungi</taxon>
        <taxon>Dikarya</taxon>
        <taxon>Ascomycota</taxon>
        <taxon>Pezizomycotina</taxon>
        <taxon>Eurotiomycetes</taxon>
        <taxon>Eurotiomycetidae</taxon>
        <taxon>Eurotiales</taxon>
        <taxon>Aspergillaceae</taxon>
        <taxon>Aspergillus</taxon>
        <taxon>Aspergillus subgen. Circumdati</taxon>
    </lineage>
</organism>
<protein>
    <submittedName>
        <fullName evidence="1">Uncharacterized protein</fullName>
    </submittedName>
</protein>
<proteinExistence type="predicted"/>
<evidence type="ECO:0000313" key="2">
    <source>
        <dbReference type="Proteomes" id="UP000326950"/>
    </source>
</evidence>
<gene>
    <name evidence="1" type="ORF">BDV40DRAFT_302713</name>
</gene>
<reference evidence="1 2" key="1">
    <citation type="submission" date="2019-04" db="EMBL/GenBank/DDBJ databases">
        <title>Friends and foes A comparative genomics study of 23 Aspergillus species from section Flavi.</title>
        <authorList>
            <consortium name="DOE Joint Genome Institute"/>
            <person name="Kjaerbolling I."/>
            <person name="Vesth T."/>
            <person name="Frisvad J.C."/>
            <person name="Nybo J.L."/>
            <person name="Theobald S."/>
            <person name="Kildgaard S."/>
            <person name="Isbrandt T."/>
            <person name="Kuo A."/>
            <person name="Sato A."/>
            <person name="Lyhne E.K."/>
            <person name="Kogle M.E."/>
            <person name="Wiebenga A."/>
            <person name="Kun R.S."/>
            <person name="Lubbers R.J."/>
            <person name="Makela M.R."/>
            <person name="Barry K."/>
            <person name="Chovatia M."/>
            <person name="Clum A."/>
            <person name="Daum C."/>
            <person name="Haridas S."/>
            <person name="He G."/>
            <person name="LaButti K."/>
            <person name="Lipzen A."/>
            <person name="Mondo S."/>
            <person name="Riley R."/>
            <person name="Salamov A."/>
            <person name="Simmons B.A."/>
            <person name="Magnuson J.K."/>
            <person name="Henrissat B."/>
            <person name="Mortensen U.H."/>
            <person name="Larsen T.O."/>
            <person name="Devries R.P."/>
            <person name="Grigoriev I.V."/>
            <person name="Machida M."/>
            <person name="Baker S.E."/>
            <person name="Andersen M.R."/>
        </authorList>
    </citation>
    <scope>NUCLEOTIDE SEQUENCE [LARGE SCALE GENOMIC DNA]</scope>
    <source>
        <strain evidence="1 2">CBS 117626</strain>
    </source>
</reference>
<name>A0A5N6UNC7_ASPTM</name>
<dbReference type="Proteomes" id="UP000326950">
    <property type="component" value="Unassembled WGS sequence"/>
</dbReference>
<dbReference type="EMBL" id="ML738664">
    <property type="protein sequence ID" value="KAE8160056.1"/>
    <property type="molecule type" value="Genomic_DNA"/>
</dbReference>
<evidence type="ECO:0000313" key="1">
    <source>
        <dbReference type="EMBL" id="KAE8160056.1"/>
    </source>
</evidence>
<keyword evidence="2" id="KW-1185">Reference proteome</keyword>
<accession>A0A5N6UNC7</accession>
<dbReference type="OrthoDB" id="10405964at2759"/>